<evidence type="ECO:0000256" key="3">
    <source>
        <dbReference type="PROSITE-ProRule" id="PRU00023"/>
    </source>
</evidence>
<evidence type="ECO:0000313" key="7">
    <source>
        <dbReference type="RefSeq" id="XP_021096361.1"/>
    </source>
</evidence>
<evidence type="ECO:0000256" key="1">
    <source>
        <dbReference type="ARBA" id="ARBA00022737"/>
    </source>
</evidence>
<dbReference type="Pfam" id="PF13637">
    <property type="entry name" value="Ank_4"/>
    <property type="match status" value="2"/>
</dbReference>
<evidence type="ECO:0000256" key="5">
    <source>
        <dbReference type="SAM" id="MobiDB-lite"/>
    </source>
</evidence>
<feature type="region of interest" description="Disordered" evidence="5">
    <location>
        <begin position="541"/>
        <end position="590"/>
    </location>
</feature>
<feature type="coiled-coil region" evidence="4">
    <location>
        <begin position="625"/>
        <end position="652"/>
    </location>
</feature>
<dbReference type="SUPFAM" id="SSF48403">
    <property type="entry name" value="Ankyrin repeat"/>
    <property type="match status" value="1"/>
</dbReference>
<feature type="repeat" description="ANK" evidence="3">
    <location>
        <begin position="74"/>
        <end position="106"/>
    </location>
</feature>
<dbReference type="Proteomes" id="UP000694906">
    <property type="component" value="Unplaced"/>
</dbReference>
<accession>A0AAX6RHR1</accession>
<feature type="repeat" description="ANK" evidence="3">
    <location>
        <begin position="140"/>
        <end position="172"/>
    </location>
</feature>
<feature type="repeat" description="ANK" evidence="3">
    <location>
        <begin position="41"/>
        <end position="73"/>
    </location>
</feature>
<feature type="compositionally biased region" description="Basic residues" evidence="5">
    <location>
        <begin position="556"/>
        <end position="567"/>
    </location>
</feature>
<sequence length="657" mass="72265">MSQQDVVAALSERLLIAAYKGQAENVVQLINKGAKVAVTKHGRTPLHLAANKGHLSVVQILLKAGCDLDVQDDGDQTALHRATVVGNTEIIAALIQEGCALDRQDKDGNTALHEASWHGFSQSAKLLVKAGANVLARNKAGDTALHVAAALNHKKVVKILLEAGADGTIVNNAGQTPLETARYHNNPEVALLLTKAPQVLRFSRGRSLRKRRERLKEERRAQSVPREEVAQSKGSVSAGDTPSSEQAGVKKEEAREDFLSASPEPRAKDNRRRKSRPKVSALSDLTPPANQQPGPQKDSHAHHHPKRKSRHRCLSPPPPHEFRAYQLYTLYRGKDGKVMQAPINGCRCEPLINKLENQLEATVEEIKAELGSVQDKMNTKLGHMENKTQHQIRVLDKLMVERLSAERTECLNRLQQHSDAEKHEGEKRQMSLVDELKTWCMVKIQNLELKLTGDSRTSRAKSTPSTCDSSTGVDQSVVTAGPAAASDSSSQVVRPKEKGPNMTATHRLQQELSSSDCTGSRLRNVKVQTAQLPLNEAAKCDQQAGPCVNRGTQTKKSGKSGQTRHRAQQPSGTCGRSAAGNEQAAPHVRDTSQALELTQCFFEAVSTQMEKWYERKIEEARSQANQKAQQDKATLKEHIKSLEEELAKLRTKVQKEN</sequence>
<name>A0AAX6RHR1_HETGA</name>
<dbReference type="InterPro" id="IPR036770">
    <property type="entry name" value="Ankyrin_rpt-contain_sf"/>
</dbReference>
<dbReference type="FunFam" id="1.25.40.20:FF:000293">
    <property type="entry name" value="Ankyrin repeat domain-containing protein 6"/>
    <property type="match status" value="1"/>
</dbReference>
<feature type="compositionally biased region" description="Polar residues" evidence="5">
    <location>
        <begin position="460"/>
        <end position="478"/>
    </location>
</feature>
<feature type="compositionally biased region" description="Polar residues" evidence="5">
    <location>
        <begin position="502"/>
        <end position="518"/>
    </location>
</feature>
<feature type="compositionally biased region" description="Polar residues" evidence="5">
    <location>
        <begin position="232"/>
        <end position="246"/>
    </location>
</feature>
<gene>
    <name evidence="7" type="primary">Ankrd6</name>
</gene>
<evidence type="ECO:0000313" key="6">
    <source>
        <dbReference type="Proteomes" id="UP000694906"/>
    </source>
</evidence>
<reference evidence="7" key="1">
    <citation type="submission" date="2025-08" db="UniProtKB">
        <authorList>
            <consortium name="RefSeq"/>
        </authorList>
    </citation>
    <scope>IDENTIFICATION</scope>
</reference>
<feature type="repeat" description="ANK" evidence="3">
    <location>
        <begin position="107"/>
        <end position="139"/>
    </location>
</feature>
<feature type="compositionally biased region" description="Basic and acidic residues" evidence="5">
    <location>
        <begin position="214"/>
        <end position="230"/>
    </location>
</feature>
<evidence type="ECO:0000256" key="2">
    <source>
        <dbReference type="ARBA" id="ARBA00023043"/>
    </source>
</evidence>
<evidence type="ECO:0000256" key="4">
    <source>
        <dbReference type="SAM" id="Coils"/>
    </source>
</evidence>
<dbReference type="SMART" id="SM00248">
    <property type="entry name" value="ANK"/>
    <property type="match status" value="6"/>
</dbReference>
<proteinExistence type="predicted"/>
<dbReference type="AlphaFoldDB" id="A0AAX6RHR1"/>
<dbReference type="Gene3D" id="1.25.40.20">
    <property type="entry name" value="Ankyrin repeat-containing domain"/>
    <property type="match status" value="2"/>
</dbReference>
<dbReference type="InterPro" id="IPR002110">
    <property type="entry name" value="Ankyrin_rpt"/>
</dbReference>
<dbReference type="Pfam" id="PF12796">
    <property type="entry name" value="Ank_2"/>
    <property type="match status" value="1"/>
</dbReference>
<keyword evidence="2 3" id="KW-0040">ANK repeat</keyword>
<feature type="region of interest" description="Disordered" evidence="5">
    <location>
        <begin position="453"/>
        <end position="519"/>
    </location>
</feature>
<protein>
    <submittedName>
        <fullName evidence="7">Ankyrin repeat domain-containing protein 6 isoform X5</fullName>
    </submittedName>
</protein>
<dbReference type="GeneID" id="101721775"/>
<feature type="region of interest" description="Disordered" evidence="5">
    <location>
        <begin position="211"/>
        <end position="319"/>
    </location>
</feature>
<dbReference type="FunFam" id="1.25.40.20:FF:000200">
    <property type="entry name" value="ankyrin repeat domain-containing protein 6"/>
    <property type="match status" value="1"/>
</dbReference>
<dbReference type="PROSITE" id="PS50088">
    <property type="entry name" value="ANK_REPEAT"/>
    <property type="match status" value="4"/>
</dbReference>
<feature type="compositionally biased region" description="Basic and acidic residues" evidence="5">
    <location>
        <begin position="248"/>
        <end position="258"/>
    </location>
</feature>
<keyword evidence="4" id="KW-0175">Coiled coil</keyword>
<dbReference type="FunFam" id="1.25.40.20:FF:000370">
    <property type="entry name" value="Ankyrin repeat domain-containing protein 6"/>
    <property type="match status" value="1"/>
</dbReference>
<dbReference type="RefSeq" id="XP_021096361.1">
    <property type="nucleotide sequence ID" value="XM_021240702.1"/>
</dbReference>
<organism evidence="6 7">
    <name type="scientific">Heterocephalus glaber</name>
    <name type="common">Naked mole rat</name>
    <dbReference type="NCBI Taxonomy" id="10181"/>
    <lineage>
        <taxon>Eukaryota</taxon>
        <taxon>Metazoa</taxon>
        <taxon>Chordata</taxon>
        <taxon>Craniata</taxon>
        <taxon>Vertebrata</taxon>
        <taxon>Euteleostomi</taxon>
        <taxon>Mammalia</taxon>
        <taxon>Eutheria</taxon>
        <taxon>Euarchontoglires</taxon>
        <taxon>Glires</taxon>
        <taxon>Rodentia</taxon>
        <taxon>Hystricomorpha</taxon>
        <taxon>Bathyergidae</taxon>
        <taxon>Heterocephalus</taxon>
    </lineage>
</organism>
<keyword evidence="1" id="KW-0677">Repeat</keyword>
<feature type="compositionally biased region" description="Basic residues" evidence="5">
    <location>
        <begin position="300"/>
        <end position="313"/>
    </location>
</feature>
<dbReference type="PRINTS" id="PR01415">
    <property type="entry name" value="ANKYRIN"/>
</dbReference>
<dbReference type="PANTHER" id="PTHR24171">
    <property type="entry name" value="ANKYRIN REPEAT DOMAIN-CONTAINING PROTEIN 39-RELATED"/>
    <property type="match status" value="1"/>
</dbReference>
<keyword evidence="6" id="KW-1185">Reference proteome</keyword>
<dbReference type="PROSITE" id="PS50297">
    <property type="entry name" value="ANK_REP_REGION"/>
    <property type="match status" value="4"/>
</dbReference>
<dbReference type="CTD" id="22881"/>